<evidence type="ECO:0000313" key="2">
    <source>
        <dbReference type="EMBL" id="KAH7548527.1"/>
    </source>
</evidence>
<reference evidence="2 3" key="1">
    <citation type="submission" date="2021-02" db="EMBL/GenBank/DDBJ databases">
        <title>Plant Genome Project.</title>
        <authorList>
            <person name="Zhang R.-G."/>
        </authorList>
    </citation>
    <scope>NUCLEOTIDE SEQUENCE [LARGE SCALE GENOMIC DNA]</scope>
    <source>
        <tissue evidence="2">Leaves</tissue>
    </source>
</reference>
<dbReference type="CDD" id="cd06222">
    <property type="entry name" value="RNase_H_like"/>
    <property type="match status" value="1"/>
</dbReference>
<sequence length="205" mass="22618">MTSLHENGNIVEDFDSTEVYNPGNLTTQINTDAALDVGRNCTGLGVIIRDSAGMVLLVGVKRLAGALNPEMAEALAVLFGLSLSAEAGIHPISLDKLVLLMENLNVSISFDSRLANKVAHRLVKFAIYVDQQLMWLEDYPSWYLYNFTNLEELWLDDSSLHISLLHSIAAVTSLQTWSMGSCQVNTCTCCIPALFEFVLRLKTVH</sequence>
<comment type="caution">
    <text evidence="2">The sequence shown here is derived from an EMBL/GenBank/DDBJ whole genome shotgun (WGS) entry which is preliminary data.</text>
</comment>
<feature type="domain" description="RNase H type-1" evidence="1">
    <location>
        <begin position="30"/>
        <end position="93"/>
    </location>
</feature>
<dbReference type="InterPro" id="IPR052929">
    <property type="entry name" value="RNase_H-like_EbsB-rel"/>
</dbReference>
<protein>
    <recommendedName>
        <fullName evidence="1">RNase H type-1 domain-containing protein</fullName>
    </recommendedName>
</protein>
<dbReference type="EMBL" id="JAFEMO010000014">
    <property type="protein sequence ID" value="KAH7548527.1"/>
    <property type="molecule type" value="Genomic_DNA"/>
</dbReference>
<gene>
    <name evidence="2" type="ORF">JRO89_XS14G0150400</name>
</gene>
<evidence type="ECO:0000313" key="3">
    <source>
        <dbReference type="Proteomes" id="UP000827721"/>
    </source>
</evidence>
<proteinExistence type="predicted"/>
<dbReference type="InterPro" id="IPR044730">
    <property type="entry name" value="RNase_H-like_dom_plant"/>
</dbReference>
<dbReference type="Proteomes" id="UP000827721">
    <property type="component" value="Unassembled WGS sequence"/>
</dbReference>
<name>A0ABQ8H5F7_9ROSI</name>
<organism evidence="2 3">
    <name type="scientific">Xanthoceras sorbifolium</name>
    <dbReference type="NCBI Taxonomy" id="99658"/>
    <lineage>
        <taxon>Eukaryota</taxon>
        <taxon>Viridiplantae</taxon>
        <taxon>Streptophyta</taxon>
        <taxon>Embryophyta</taxon>
        <taxon>Tracheophyta</taxon>
        <taxon>Spermatophyta</taxon>
        <taxon>Magnoliopsida</taxon>
        <taxon>eudicotyledons</taxon>
        <taxon>Gunneridae</taxon>
        <taxon>Pentapetalae</taxon>
        <taxon>rosids</taxon>
        <taxon>malvids</taxon>
        <taxon>Sapindales</taxon>
        <taxon>Sapindaceae</taxon>
        <taxon>Xanthoceroideae</taxon>
        <taxon>Xanthoceras</taxon>
    </lineage>
</organism>
<accession>A0ABQ8H5F7</accession>
<keyword evidence="3" id="KW-1185">Reference proteome</keyword>
<dbReference type="PANTHER" id="PTHR47074">
    <property type="entry name" value="BNAC02G40300D PROTEIN"/>
    <property type="match status" value="1"/>
</dbReference>
<dbReference type="Pfam" id="PF13456">
    <property type="entry name" value="RVT_3"/>
    <property type="match status" value="1"/>
</dbReference>
<dbReference type="InterPro" id="IPR002156">
    <property type="entry name" value="RNaseH_domain"/>
</dbReference>
<dbReference type="PANTHER" id="PTHR47074:SF11">
    <property type="entry name" value="REVERSE TRANSCRIPTASE-LIKE PROTEIN"/>
    <property type="match status" value="1"/>
</dbReference>
<evidence type="ECO:0000259" key="1">
    <source>
        <dbReference type="Pfam" id="PF13456"/>
    </source>
</evidence>